<keyword evidence="3" id="KW-0560">Oxidoreductase</keyword>
<accession>A0A8T0ERX8</accession>
<dbReference type="InterPro" id="IPR023210">
    <property type="entry name" value="NADP_OxRdtase_dom"/>
</dbReference>
<evidence type="ECO:0000256" key="3">
    <source>
        <dbReference type="ARBA" id="ARBA00023002"/>
    </source>
</evidence>
<evidence type="ECO:0000256" key="2">
    <source>
        <dbReference type="ARBA" id="ARBA00022857"/>
    </source>
</evidence>
<feature type="domain" description="NADP-dependent oxidoreductase" evidence="7">
    <location>
        <begin position="30"/>
        <end position="309"/>
    </location>
</feature>
<proteinExistence type="inferred from homology"/>
<reference evidence="8" key="2">
    <citation type="submission" date="2020-06" db="EMBL/GenBank/DDBJ databases">
        <authorList>
            <person name="Sheffer M."/>
        </authorList>
    </citation>
    <scope>NUCLEOTIDE SEQUENCE</scope>
</reference>
<dbReference type="Gene3D" id="3.20.20.100">
    <property type="entry name" value="NADP-dependent oxidoreductase domain"/>
    <property type="match status" value="1"/>
</dbReference>
<dbReference type="EMBL" id="JABXBU010002072">
    <property type="protein sequence ID" value="KAF8778600.1"/>
    <property type="molecule type" value="Genomic_DNA"/>
</dbReference>
<dbReference type="PRINTS" id="PR00069">
    <property type="entry name" value="ALDKETRDTASE"/>
</dbReference>
<dbReference type="PROSITE" id="PS00798">
    <property type="entry name" value="ALDOKETO_REDUCTASE_1"/>
    <property type="match status" value="1"/>
</dbReference>
<dbReference type="PANTHER" id="PTHR11732">
    <property type="entry name" value="ALDO/KETO REDUCTASE"/>
    <property type="match status" value="1"/>
</dbReference>
<reference evidence="8" key="1">
    <citation type="journal article" date="2020" name="bioRxiv">
        <title>Chromosome-level reference genome of the European wasp spider Argiope bruennichi: a resource for studies on range expansion and evolutionary adaptation.</title>
        <authorList>
            <person name="Sheffer M.M."/>
            <person name="Hoppe A."/>
            <person name="Krehenwinkel H."/>
            <person name="Uhl G."/>
            <person name="Kuss A.W."/>
            <person name="Jensen L."/>
            <person name="Jensen C."/>
            <person name="Gillespie R.G."/>
            <person name="Hoff K.J."/>
            <person name="Prost S."/>
        </authorList>
    </citation>
    <scope>NUCLEOTIDE SEQUENCE</scope>
</reference>
<dbReference type="Proteomes" id="UP000807504">
    <property type="component" value="Unassembled WGS sequence"/>
</dbReference>
<dbReference type="InterPro" id="IPR018170">
    <property type="entry name" value="Aldo/ket_reductase_CS"/>
</dbReference>
<dbReference type="PROSITE" id="PS00062">
    <property type="entry name" value="ALDOKETO_REDUCTASE_2"/>
    <property type="match status" value="1"/>
</dbReference>
<gene>
    <name evidence="8" type="ORF">HNY73_015304</name>
</gene>
<dbReference type="InterPro" id="IPR020471">
    <property type="entry name" value="AKR"/>
</dbReference>
<comment type="caution">
    <text evidence="8">The sequence shown here is derived from an EMBL/GenBank/DDBJ whole genome shotgun (WGS) entry which is preliminary data.</text>
</comment>
<feature type="binding site" evidence="5">
    <location>
        <position position="118"/>
    </location>
    <ligand>
        <name>substrate</name>
    </ligand>
</feature>
<evidence type="ECO:0000259" key="7">
    <source>
        <dbReference type="Pfam" id="PF00248"/>
    </source>
</evidence>
<dbReference type="AlphaFoldDB" id="A0A8T0ERX8"/>
<evidence type="ECO:0000256" key="5">
    <source>
        <dbReference type="PIRSR" id="PIRSR000097-2"/>
    </source>
</evidence>
<sequence>MEPTNTNRTVLLSSGYTMPIVGLGMFLTRNENELDSAVTAAIEAGYRHFDTAFAYTNEHLLGRTLKRILDDENKVTREDLFITTKLPPNGLDPKDVEYFFRKSLKDLQLDYIDLYLIHFPVAARRTADDYAIFPMKENGKFDGKDIDPVDTWKVLENLVDEGVVRSIGISNFNSEQIRRIYDNARIKPAVLQVECHAYLPQFELQELCKELKIALTAYSPIGAPSAQPRTDETIKPEDKDKEHALIADPTLTPLCEKYGKSPAQILLRYLVQRNIIVIPKSTNPKRLKENIQIFDFSLSEEDMEVMKSMAKNRRYFSFTSYKGMPDHPQFPFRIPY</sequence>
<evidence type="ECO:0000256" key="4">
    <source>
        <dbReference type="PIRSR" id="PIRSR000097-1"/>
    </source>
</evidence>
<evidence type="ECO:0000256" key="6">
    <source>
        <dbReference type="PIRSR" id="PIRSR000097-3"/>
    </source>
</evidence>
<dbReference type="FunFam" id="3.20.20.100:FF:000006">
    <property type="entry name" value="Aldo-keto reductase family 1 member A1"/>
    <property type="match status" value="1"/>
</dbReference>
<evidence type="ECO:0000256" key="1">
    <source>
        <dbReference type="ARBA" id="ARBA00007905"/>
    </source>
</evidence>
<dbReference type="SUPFAM" id="SSF51430">
    <property type="entry name" value="NAD(P)-linked oxidoreductase"/>
    <property type="match status" value="1"/>
</dbReference>
<feature type="site" description="Lowers pKa of active site Tyr" evidence="6">
    <location>
        <position position="85"/>
    </location>
</feature>
<dbReference type="PIRSF" id="PIRSF000097">
    <property type="entry name" value="AKR"/>
    <property type="match status" value="1"/>
</dbReference>
<evidence type="ECO:0000313" key="9">
    <source>
        <dbReference type="Proteomes" id="UP000807504"/>
    </source>
</evidence>
<keyword evidence="2" id="KW-0521">NADP</keyword>
<evidence type="ECO:0000313" key="8">
    <source>
        <dbReference type="EMBL" id="KAF8778600.1"/>
    </source>
</evidence>
<organism evidence="8 9">
    <name type="scientific">Argiope bruennichi</name>
    <name type="common">Wasp spider</name>
    <name type="synonym">Aranea bruennichi</name>
    <dbReference type="NCBI Taxonomy" id="94029"/>
    <lineage>
        <taxon>Eukaryota</taxon>
        <taxon>Metazoa</taxon>
        <taxon>Ecdysozoa</taxon>
        <taxon>Arthropoda</taxon>
        <taxon>Chelicerata</taxon>
        <taxon>Arachnida</taxon>
        <taxon>Araneae</taxon>
        <taxon>Araneomorphae</taxon>
        <taxon>Entelegynae</taxon>
        <taxon>Araneoidea</taxon>
        <taxon>Araneidae</taxon>
        <taxon>Argiope</taxon>
    </lineage>
</organism>
<comment type="similarity">
    <text evidence="1">Belongs to the aldo/keto reductase family.</text>
</comment>
<dbReference type="GO" id="GO:0016491">
    <property type="term" value="F:oxidoreductase activity"/>
    <property type="evidence" value="ECO:0007669"/>
    <property type="project" value="UniProtKB-KW"/>
</dbReference>
<keyword evidence="9" id="KW-1185">Reference proteome</keyword>
<dbReference type="Pfam" id="PF00248">
    <property type="entry name" value="Aldo_ket_red"/>
    <property type="match status" value="1"/>
</dbReference>
<dbReference type="InterPro" id="IPR036812">
    <property type="entry name" value="NAD(P)_OxRdtase_dom_sf"/>
</dbReference>
<protein>
    <submittedName>
        <fullName evidence="8">Aldo-keto reductase family 1 member A1 like protein</fullName>
    </submittedName>
</protein>
<dbReference type="PROSITE" id="PS00063">
    <property type="entry name" value="ALDOKETO_REDUCTASE_3"/>
    <property type="match status" value="1"/>
</dbReference>
<feature type="active site" description="Proton donor" evidence="4">
    <location>
        <position position="55"/>
    </location>
</feature>
<name>A0A8T0ERX8_ARGBR</name>